<dbReference type="EMBL" id="VMRJ01000004">
    <property type="protein sequence ID" value="TVT39026.1"/>
    <property type="molecule type" value="Genomic_DNA"/>
</dbReference>
<comment type="caution">
    <text evidence="2">The sequence shown here is derived from an EMBL/GenBank/DDBJ whole genome shotgun (WGS) entry which is preliminary data.</text>
</comment>
<gene>
    <name evidence="2" type="ORF">FNT36_15280</name>
</gene>
<organism evidence="2 3">
    <name type="scientific">Hymenobacter setariae</name>
    <dbReference type="NCBI Taxonomy" id="2594794"/>
    <lineage>
        <taxon>Bacteria</taxon>
        <taxon>Pseudomonadati</taxon>
        <taxon>Bacteroidota</taxon>
        <taxon>Cytophagia</taxon>
        <taxon>Cytophagales</taxon>
        <taxon>Hymenobacteraceae</taxon>
        <taxon>Hymenobacter</taxon>
    </lineage>
</organism>
<proteinExistence type="predicted"/>
<evidence type="ECO:0000313" key="2">
    <source>
        <dbReference type="EMBL" id="TVT39026.1"/>
    </source>
</evidence>
<accession>A0A558BR83</accession>
<protein>
    <recommendedName>
        <fullName evidence="1">Gliding motility-associated protein GldM first immunoglobulin-like domain-containing protein</fullName>
    </recommendedName>
</protein>
<dbReference type="Pfam" id="PF21601">
    <property type="entry name" value="GldM_2nd"/>
    <property type="match status" value="1"/>
</dbReference>
<dbReference type="AlphaFoldDB" id="A0A558BR83"/>
<name>A0A558BR83_9BACT</name>
<sequence length="296" mass="32578">MRRLFLLVLLIGVVSWAALRHYAQQNQLYQQLEQLTTVLTAENNLASRIADDAIRYMEEAAAKDRNRPADMALVHRAQALQTRAKQLIEALRNTGDRLHRATGNTEAQPLQHLGAPIGAGLSHDAPQRQALARQLAAYTDTLRRLGLLEAKTAPLLLPALEPDTPVIEALADLTRLESELLARHTYALQHISNKVGARRWLTQPLAIATAESNVVAPGSTYRARLGVANYFSANELSMQMTCNGRPIPLTPAGTGLVRFHAPARPGPATWSGTIRVSSNVRDSTFRVTVPYRVARR</sequence>
<feature type="domain" description="Gliding motility-associated protein GldM first immunoglobulin-like" evidence="1">
    <location>
        <begin position="205"/>
        <end position="294"/>
    </location>
</feature>
<evidence type="ECO:0000313" key="3">
    <source>
        <dbReference type="Proteomes" id="UP000317624"/>
    </source>
</evidence>
<keyword evidence="3" id="KW-1185">Reference proteome</keyword>
<evidence type="ECO:0000259" key="1">
    <source>
        <dbReference type="Pfam" id="PF21601"/>
    </source>
</evidence>
<dbReference type="OrthoDB" id="1490890at2"/>
<reference evidence="2 3" key="1">
    <citation type="submission" date="2019-07" db="EMBL/GenBank/DDBJ databases">
        <title>Hymenobacter sp. straun FUR1 Genome sequencing and assembly.</title>
        <authorList>
            <person name="Chhetri G."/>
        </authorList>
    </citation>
    <scope>NUCLEOTIDE SEQUENCE [LARGE SCALE GENOMIC DNA]</scope>
    <source>
        <strain evidence="2 3">Fur1</strain>
    </source>
</reference>
<dbReference type="InterPro" id="IPR048405">
    <property type="entry name" value="GldM_Ig-like-1"/>
</dbReference>
<dbReference type="Proteomes" id="UP000317624">
    <property type="component" value="Unassembled WGS sequence"/>
</dbReference>